<dbReference type="Pfam" id="PF00378">
    <property type="entry name" value="ECH_1"/>
    <property type="match status" value="1"/>
</dbReference>
<accession>A0ABT9XDR9</accession>
<evidence type="ECO:0000313" key="4">
    <source>
        <dbReference type="EMBL" id="MDQ0188224.1"/>
    </source>
</evidence>
<dbReference type="InterPro" id="IPR029045">
    <property type="entry name" value="ClpP/crotonase-like_dom_sf"/>
</dbReference>
<dbReference type="Gene3D" id="1.10.12.10">
    <property type="entry name" value="Lyase 2-enoyl-coa Hydratase, Chain A, domain 2"/>
    <property type="match status" value="1"/>
</dbReference>
<comment type="similarity">
    <text evidence="1 3">Belongs to the enoyl-CoA hydratase/isomerase family.</text>
</comment>
<keyword evidence="2" id="KW-0456">Lyase</keyword>
<dbReference type="Gene3D" id="3.90.226.10">
    <property type="entry name" value="2-enoyl-CoA Hydratase, Chain A, domain 1"/>
    <property type="match status" value="1"/>
</dbReference>
<name>A0ABT9XDR9_9BACL</name>
<dbReference type="InterPro" id="IPR001753">
    <property type="entry name" value="Enoyl-CoA_hydra/iso"/>
</dbReference>
<dbReference type="PANTHER" id="PTHR11941:SF54">
    <property type="entry name" value="ENOYL-COA HYDRATASE, MITOCHONDRIAL"/>
    <property type="match status" value="1"/>
</dbReference>
<organism evidence="4 5">
    <name type="scientific">Alicyclobacillus cycloheptanicus</name>
    <dbReference type="NCBI Taxonomy" id="1457"/>
    <lineage>
        <taxon>Bacteria</taxon>
        <taxon>Bacillati</taxon>
        <taxon>Bacillota</taxon>
        <taxon>Bacilli</taxon>
        <taxon>Bacillales</taxon>
        <taxon>Alicyclobacillaceae</taxon>
        <taxon>Alicyclobacillus</taxon>
    </lineage>
</organism>
<keyword evidence="5" id="KW-1185">Reference proteome</keyword>
<evidence type="ECO:0000256" key="2">
    <source>
        <dbReference type="ARBA" id="ARBA00023239"/>
    </source>
</evidence>
<reference evidence="4 5" key="1">
    <citation type="submission" date="2023-07" db="EMBL/GenBank/DDBJ databases">
        <title>Genomic Encyclopedia of Type Strains, Phase IV (KMG-IV): sequencing the most valuable type-strain genomes for metagenomic binning, comparative biology and taxonomic classification.</title>
        <authorList>
            <person name="Goeker M."/>
        </authorList>
    </citation>
    <scope>NUCLEOTIDE SEQUENCE [LARGE SCALE GENOMIC DNA]</scope>
    <source>
        <strain evidence="4 5">DSM 4006</strain>
    </source>
</reference>
<dbReference type="PROSITE" id="PS00166">
    <property type="entry name" value="ENOYL_COA_HYDRATASE"/>
    <property type="match status" value="1"/>
</dbReference>
<comment type="caution">
    <text evidence="4">The sequence shown here is derived from an EMBL/GenBank/DDBJ whole genome shotgun (WGS) entry which is preliminary data.</text>
</comment>
<dbReference type="EMBL" id="JAUSTP010000001">
    <property type="protein sequence ID" value="MDQ0188224.1"/>
    <property type="molecule type" value="Genomic_DNA"/>
</dbReference>
<protein>
    <submittedName>
        <fullName evidence="4">Enoyl-CoA hydratase/carnithine racemase</fullName>
    </submittedName>
</protein>
<evidence type="ECO:0000313" key="5">
    <source>
        <dbReference type="Proteomes" id="UP001232973"/>
    </source>
</evidence>
<dbReference type="InterPro" id="IPR014748">
    <property type="entry name" value="Enoyl-CoA_hydra_C"/>
</dbReference>
<proteinExistence type="inferred from homology"/>
<evidence type="ECO:0000256" key="1">
    <source>
        <dbReference type="ARBA" id="ARBA00005254"/>
    </source>
</evidence>
<gene>
    <name evidence="4" type="ORF">J2S03_000028</name>
</gene>
<dbReference type="PANTHER" id="PTHR11941">
    <property type="entry name" value="ENOYL-COA HYDRATASE-RELATED"/>
    <property type="match status" value="1"/>
</dbReference>
<dbReference type="Proteomes" id="UP001232973">
    <property type="component" value="Unassembled WGS sequence"/>
</dbReference>
<dbReference type="CDD" id="cd06558">
    <property type="entry name" value="crotonase-like"/>
    <property type="match status" value="1"/>
</dbReference>
<dbReference type="SUPFAM" id="SSF52096">
    <property type="entry name" value="ClpP/crotonase"/>
    <property type="match status" value="1"/>
</dbReference>
<dbReference type="InterPro" id="IPR018376">
    <property type="entry name" value="Enoyl-CoA_hyd/isom_CS"/>
</dbReference>
<sequence length="258" mass="28031">MGEVRIEREQEIAVLTLDNPPMNVLSLDMSRQILEAVQELEHDRSVVAVVLTGAGDRAFMAGADIKEFTGFIADKKAGSAAEAFDETMQRLHHLSKPTVAALNGWTLGGGCELALACDFRIAEEQIMLGFPEVKLGLFPGAGGTQRLPRLIGESRAKQLILTGEPIPAAEAERIGLVNRVVPKGQALAEAKQFAAIFRERSQVSIGLAKRAIDEGLDVTLDEGLKMEARLFGEVFEAEDVAEGVQAFLEKRAPKFQHR</sequence>
<evidence type="ECO:0000256" key="3">
    <source>
        <dbReference type="RuleBase" id="RU003707"/>
    </source>
</evidence>